<name>A0A1Y2HDQ4_9FUNG</name>
<dbReference type="AlphaFoldDB" id="A0A1Y2HDQ4"/>
<dbReference type="Proteomes" id="UP000193411">
    <property type="component" value="Unassembled WGS sequence"/>
</dbReference>
<feature type="region of interest" description="Disordered" evidence="2">
    <location>
        <begin position="312"/>
        <end position="332"/>
    </location>
</feature>
<feature type="transmembrane region" description="Helical" evidence="3">
    <location>
        <begin position="358"/>
        <end position="379"/>
    </location>
</feature>
<dbReference type="PANTHER" id="PTHR48059:SF30">
    <property type="entry name" value="OS06G0587000 PROTEIN"/>
    <property type="match status" value="1"/>
</dbReference>
<dbReference type="SUPFAM" id="SSF52058">
    <property type="entry name" value="L domain-like"/>
    <property type="match status" value="1"/>
</dbReference>
<evidence type="ECO:0000313" key="5">
    <source>
        <dbReference type="Proteomes" id="UP000193411"/>
    </source>
</evidence>
<sequence length="457" mass="49647">MSAARNTTTTSPAEPTAAALGPVNPDCAIIAKFGFLTPTPRDNSTCCQSPELSCVNDRVIAIKSTGRYLRNDSTSKIDVFAPNQYRIPLDIGNLTELNSINITFPESTKLVYLSNGLHQRLTLLPNLESLTIRNAGLMSSIPASIGNMTKLTLLDLSDNELSGPIPDSISQMTLTALRLGQNKLGGVVPPLPTTIKDCEIVTPRVFELNSFECYNGTLKSSPPSCFNAASSSMSRRLRDCPWIAEGGEPKSPHTRGGFILTIAVAILVPIFALICFRNAKRVKKQRQEEEAQRRLAEKSAAARPVDLDAVANGQAAPEDARGTEISASKDAVKEDESKGKRLRKCCCFPLGPAVKLLLVLHMVVGIVAGMITLSMTNPLTQLTKDQLVRANLTESHRDYLVFMVKVCGYLSLWGSLVSLFGLVCAVRKSVQGFQVCTFTIDLFSPRMKNLPTCKLNM</sequence>
<dbReference type="InterPro" id="IPR001611">
    <property type="entry name" value="Leu-rich_rpt"/>
</dbReference>
<feature type="transmembrane region" description="Helical" evidence="3">
    <location>
        <begin position="399"/>
        <end position="424"/>
    </location>
</feature>
<dbReference type="OrthoDB" id="676979at2759"/>
<proteinExistence type="predicted"/>
<keyword evidence="3" id="KW-0812">Transmembrane</keyword>
<feature type="transmembrane region" description="Helical" evidence="3">
    <location>
        <begin position="257"/>
        <end position="276"/>
    </location>
</feature>
<keyword evidence="3" id="KW-1133">Transmembrane helix</keyword>
<dbReference type="EMBL" id="MCFL01000043">
    <property type="protein sequence ID" value="ORZ32706.1"/>
    <property type="molecule type" value="Genomic_DNA"/>
</dbReference>
<evidence type="ECO:0008006" key="6">
    <source>
        <dbReference type="Google" id="ProtNLM"/>
    </source>
</evidence>
<accession>A0A1Y2HDQ4</accession>
<evidence type="ECO:0000313" key="4">
    <source>
        <dbReference type="EMBL" id="ORZ32706.1"/>
    </source>
</evidence>
<evidence type="ECO:0000256" key="2">
    <source>
        <dbReference type="SAM" id="MobiDB-lite"/>
    </source>
</evidence>
<dbReference type="Pfam" id="PF00560">
    <property type="entry name" value="LRR_1"/>
    <property type="match status" value="1"/>
</dbReference>
<dbReference type="InterPro" id="IPR051848">
    <property type="entry name" value="PGIP"/>
</dbReference>
<comment type="subcellular location">
    <subcellularLocation>
        <location evidence="1">Cell envelope</location>
    </subcellularLocation>
</comment>
<reference evidence="4 5" key="1">
    <citation type="submission" date="2016-07" db="EMBL/GenBank/DDBJ databases">
        <title>Pervasive Adenine N6-methylation of Active Genes in Fungi.</title>
        <authorList>
            <consortium name="DOE Joint Genome Institute"/>
            <person name="Mondo S.J."/>
            <person name="Dannebaum R.O."/>
            <person name="Kuo R.C."/>
            <person name="Labutti K."/>
            <person name="Haridas S."/>
            <person name="Kuo A."/>
            <person name="Salamov A."/>
            <person name="Ahrendt S.R."/>
            <person name="Lipzen A."/>
            <person name="Sullivan W."/>
            <person name="Andreopoulos W.B."/>
            <person name="Clum A."/>
            <person name="Lindquist E."/>
            <person name="Daum C."/>
            <person name="Ramamoorthy G.K."/>
            <person name="Gryganskyi A."/>
            <person name="Culley D."/>
            <person name="Magnuson J.K."/>
            <person name="James T.Y."/>
            <person name="O'Malley M.A."/>
            <person name="Stajich J.E."/>
            <person name="Spatafora J.W."/>
            <person name="Visel A."/>
            <person name="Grigoriev I.V."/>
        </authorList>
    </citation>
    <scope>NUCLEOTIDE SEQUENCE [LARGE SCALE GENOMIC DNA]</scope>
    <source>
        <strain evidence="4 5">PL171</strain>
    </source>
</reference>
<keyword evidence="3" id="KW-0472">Membrane</keyword>
<gene>
    <name evidence="4" type="ORF">BCR44DRAFT_30724</name>
</gene>
<evidence type="ECO:0000256" key="1">
    <source>
        <dbReference type="ARBA" id="ARBA00004196"/>
    </source>
</evidence>
<keyword evidence="5" id="KW-1185">Reference proteome</keyword>
<dbReference type="InterPro" id="IPR032675">
    <property type="entry name" value="LRR_dom_sf"/>
</dbReference>
<dbReference type="PANTHER" id="PTHR48059">
    <property type="entry name" value="POLYGALACTURONASE INHIBITOR 1"/>
    <property type="match status" value="1"/>
</dbReference>
<evidence type="ECO:0000256" key="3">
    <source>
        <dbReference type="SAM" id="Phobius"/>
    </source>
</evidence>
<comment type="caution">
    <text evidence="4">The sequence shown here is derived from an EMBL/GenBank/DDBJ whole genome shotgun (WGS) entry which is preliminary data.</text>
</comment>
<organism evidence="4 5">
    <name type="scientific">Catenaria anguillulae PL171</name>
    <dbReference type="NCBI Taxonomy" id="765915"/>
    <lineage>
        <taxon>Eukaryota</taxon>
        <taxon>Fungi</taxon>
        <taxon>Fungi incertae sedis</taxon>
        <taxon>Blastocladiomycota</taxon>
        <taxon>Blastocladiomycetes</taxon>
        <taxon>Blastocladiales</taxon>
        <taxon>Catenariaceae</taxon>
        <taxon>Catenaria</taxon>
    </lineage>
</organism>
<dbReference type="Gene3D" id="3.80.10.10">
    <property type="entry name" value="Ribonuclease Inhibitor"/>
    <property type="match status" value="1"/>
</dbReference>
<protein>
    <recommendedName>
        <fullName evidence="6">L domain-like protein</fullName>
    </recommendedName>
</protein>